<dbReference type="InterPro" id="IPR054843">
    <property type="entry name" value="Slam_hemophilin_C"/>
</dbReference>
<dbReference type="Pfam" id="PF22828">
    <property type="entry name" value="HphA_N"/>
    <property type="match status" value="1"/>
</dbReference>
<evidence type="ECO:0000256" key="1">
    <source>
        <dbReference type="SAM" id="SignalP"/>
    </source>
</evidence>
<proteinExistence type="predicted"/>
<dbReference type="STRING" id="267850.ADINL_2784"/>
<evidence type="ECO:0008006" key="6">
    <source>
        <dbReference type="Google" id="ProtNLM"/>
    </source>
</evidence>
<feature type="chain" id="PRO_5001624160" description="Transferrin-binding protein B C-lobe/N-lobe beta barrel domain-containing protein" evidence="1">
    <location>
        <begin position="26"/>
        <end position="246"/>
    </location>
</feature>
<dbReference type="NCBIfam" id="NF041636">
    <property type="entry name" value="slam_lipo"/>
    <property type="match status" value="1"/>
</dbReference>
<feature type="signal peptide" evidence="1">
    <location>
        <begin position="1"/>
        <end position="25"/>
    </location>
</feature>
<dbReference type="InterPro" id="IPR054535">
    <property type="entry name" value="HphA_N"/>
</dbReference>
<evidence type="ECO:0000313" key="4">
    <source>
        <dbReference type="EMBL" id="KDE38770.1"/>
    </source>
</evidence>
<evidence type="ECO:0000259" key="3">
    <source>
        <dbReference type="Pfam" id="PF22829"/>
    </source>
</evidence>
<reference evidence="4 5" key="1">
    <citation type="journal article" date="2005" name="Int. J. Syst. Evol. Microbiol.">
        <title>Nitrincola lacisaponensis gen. nov., sp. nov., a novel alkaliphilic bacterium isolated from an alkaline, saline lake.</title>
        <authorList>
            <person name="Dimitriu P.A."/>
            <person name="Shukla S.K."/>
            <person name="Conradt J."/>
            <person name="Marquez M.C."/>
            <person name="Ventosa A."/>
            <person name="Maglia A."/>
            <person name="Peyton B.M."/>
            <person name="Pinkart H.C."/>
            <person name="Mormile M.R."/>
        </authorList>
    </citation>
    <scope>NUCLEOTIDE SEQUENCE [LARGE SCALE GENOMIC DNA]</scope>
    <source>
        <strain evidence="4 5">4CA</strain>
    </source>
</reference>
<dbReference type="InterPro" id="IPR054536">
    <property type="entry name" value="HphA_C"/>
</dbReference>
<dbReference type="Pfam" id="PF22829">
    <property type="entry name" value="HphA_C"/>
    <property type="match status" value="1"/>
</dbReference>
<gene>
    <name evidence="4" type="ORF">ADINL_2784</name>
</gene>
<keyword evidence="5" id="KW-1185">Reference proteome</keyword>
<dbReference type="EMBL" id="JMSZ01000037">
    <property type="protein sequence ID" value="KDE38770.1"/>
    <property type="molecule type" value="Genomic_DNA"/>
</dbReference>
<name>A0A063Y0S0_9GAMM</name>
<dbReference type="Gene3D" id="2.40.160.90">
    <property type="match status" value="1"/>
</dbReference>
<dbReference type="SUPFAM" id="SSF56925">
    <property type="entry name" value="OMPA-like"/>
    <property type="match status" value="1"/>
</dbReference>
<comment type="caution">
    <text evidence="4">The sequence shown here is derived from an EMBL/GenBank/DDBJ whole genome shotgun (WGS) entry which is preliminary data.</text>
</comment>
<dbReference type="OrthoDB" id="8607327at2"/>
<protein>
    <recommendedName>
        <fullName evidence="6">Transferrin-binding protein B C-lobe/N-lobe beta barrel domain-containing protein</fullName>
    </recommendedName>
</protein>
<dbReference type="RefSeq" id="WP_036549357.1">
    <property type="nucleotide sequence ID" value="NZ_JMSZ01000037.1"/>
</dbReference>
<feature type="domain" description="HphA C-terminal" evidence="3">
    <location>
        <begin position="131"/>
        <end position="245"/>
    </location>
</feature>
<dbReference type="InterPro" id="IPR011250">
    <property type="entry name" value="OMP/PagP_B-barrel"/>
</dbReference>
<dbReference type="Proteomes" id="UP000027318">
    <property type="component" value="Unassembled WGS sequence"/>
</dbReference>
<evidence type="ECO:0000259" key="2">
    <source>
        <dbReference type="Pfam" id="PF22828"/>
    </source>
</evidence>
<evidence type="ECO:0000313" key="5">
    <source>
        <dbReference type="Proteomes" id="UP000027318"/>
    </source>
</evidence>
<accession>A0A063Y0S0</accession>
<dbReference type="AlphaFoldDB" id="A0A063Y0S0"/>
<keyword evidence="1" id="KW-0732">Signal</keyword>
<dbReference type="PATRIC" id="fig|267850.7.peg.2737"/>
<sequence length="246" mass="24553">MKKQVIASSLLVAMAAFSLVGQAQAAVVGGSSNTNQIVAGESQVNGGPHTAGLAGIAAASININLAVDFVGLTGYSSFANDVYSLGGGGHGGMGAFNFAQVGSDDVWFGEWSESTDNSTRTVYYSGADADTSVPSSGSATYNVVGINNYDGNVNSLLNGTLTANFGTSTLTGSISNSNGLTIDLGTANINTDASISGANATAVEFGVTMETNGAVSGQFYNGHSSLAGLVDFAGTQYDTAFGGSQD</sequence>
<feature type="domain" description="HphA N-terminal heme-binding" evidence="2">
    <location>
        <begin position="22"/>
        <end position="120"/>
    </location>
</feature>
<organism evidence="4 5">
    <name type="scientific">Nitrincola lacisaponensis</name>
    <dbReference type="NCBI Taxonomy" id="267850"/>
    <lineage>
        <taxon>Bacteria</taxon>
        <taxon>Pseudomonadati</taxon>
        <taxon>Pseudomonadota</taxon>
        <taxon>Gammaproteobacteria</taxon>
        <taxon>Oceanospirillales</taxon>
        <taxon>Oceanospirillaceae</taxon>
        <taxon>Nitrincola</taxon>
    </lineage>
</organism>